<protein>
    <submittedName>
        <fullName evidence="2">Uncharacterized protein</fullName>
    </submittedName>
</protein>
<dbReference type="OrthoDB" id="9943385at2759"/>
<dbReference type="EMBL" id="BEZZ01161143">
    <property type="protein sequence ID" value="GCC45800.1"/>
    <property type="molecule type" value="Genomic_DNA"/>
</dbReference>
<keyword evidence="3" id="KW-1185">Reference proteome</keyword>
<evidence type="ECO:0000313" key="3">
    <source>
        <dbReference type="Proteomes" id="UP000287033"/>
    </source>
</evidence>
<evidence type="ECO:0000313" key="2">
    <source>
        <dbReference type="EMBL" id="GCC45800.1"/>
    </source>
</evidence>
<dbReference type="Proteomes" id="UP000287033">
    <property type="component" value="Unassembled WGS sequence"/>
</dbReference>
<gene>
    <name evidence="2" type="ORF">chiPu_0029602</name>
</gene>
<feature type="compositionally biased region" description="Basic and acidic residues" evidence="1">
    <location>
        <begin position="129"/>
        <end position="138"/>
    </location>
</feature>
<feature type="compositionally biased region" description="Polar residues" evidence="1">
    <location>
        <begin position="228"/>
        <end position="237"/>
    </location>
</feature>
<feature type="compositionally biased region" description="Pro residues" evidence="1">
    <location>
        <begin position="74"/>
        <end position="83"/>
    </location>
</feature>
<comment type="caution">
    <text evidence="2">The sequence shown here is derived from an EMBL/GenBank/DDBJ whole genome shotgun (WGS) entry which is preliminary data.</text>
</comment>
<evidence type="ECO:0000256" key="1">
    <source>
        <dbReference type="SAM" id="MobiDB-lite"/>
    </source>
</evidence>
<feature type="region of interest" description="Disordered" evidence="1">
    <location>
        <begin position="1"/>
        <end position="160"/>
    </location>
</feature>
<accession>A0A401TT38</accession>
<sequence>MSAKPPLAELPSVRKVNSLAGPRPYGFPGARPHQPVRRPSSSSSCPSPTSPCPSPTSPGGHPPLLELLAEAMRTPPPSAPRGAPPAVAERPAQPAVAEQPGAARPVFRVRPVSVRGPGKRFPGTTVEEILAKMEDPRPDGGIAGMGIRKRSRELSESVASPRFGSTSFAFFNRDQASAASLGPAGRDGKENRPSVPTATGGSEAGLRDDGAGPGTEGGTSLTEHRQESGQSSPTAETTRLVPWSPR</sequence>
<feature type="compositionally biased region" description="Low complexity" evidence="1">
    <location>
        <begin position="100"/>
        <end position="116"/>
    </location>
</feature>
<feature type="region of interest" description="Disordered" evidence="1">
    <location>
        <begin position="179"/>
        <end position="246"/>
    </location>
</feature>
<reference evidence="2 3" key="1">
    <citation type="journal article" date="2018" name="Nat. Ecol. Evol.">
        <title>Shark genomes provide insights into elasmobranch evolution and the origin of vertebrates.</title>
        <authorList>
            <person name="Hara Y"/>
            <person name="Yamaguchi K"/>
            <person name="Onimaru K"/>
            <person name="Kadota M"/>
            <person name="Koyanagi M"/>
            <person name="Keeley SD"/>
            <person name="Tatsumi K"/>
            <person name="Tanaka K"/>
            <person name="Motone F"/>
            <person name="Kageyama Y"/>
            <person name="Nozu R"/>
            <person name="Adachi N"/>
            <person name="Nishimura O"/>
            <person name="Nakagawa R"/>
            <person name="Tanegashima C"/>
            <person name="Kiyatake I"/>
            <person name="Matsumoto R"/>
            <person name="Murakumo K"/>
            <person name="Nishida K"/>
            <person name="Terakita A"/>
            <person name="Kuratani S"/>
            <person name="Sato K"/>
            <person name="Hyodo S Kuraku.S."/>
        </authorList>
    </citation>
    <scope>NUCLEOTIDE SEQUENCE [LARGE SCALE GENOMIC DNA]</scope>
</reference>
<organism evidence="2 3">
    <name type="scientific">Chiloscyllium punctatum</name>
    <name type="common">Brownbanded bambooshark</name>
    <name type="synonym">Hemiscyllium punctatum</name>
    <dbReference type="NCBI Taxonomy" id="137246"/>
    <lineage>
        <taxon>Eukaryota</taxon>
        <taxon>Metazoa</taxon>
        <taxon>Chordata</taxon>
        <taxon>Craniata</taxon>
        <taxon>Vertebrata</taxon>
        <taxon>Chondrichthyes</taxon>
        <taxon>Elasmobranchii</taxon>
        <taxon>Galeomorphii</taxon>
        <taxon>Galeoidea</taxon>
        <taxon>Orectolobiformes</taxon>
        <taxon>Hemiscylliidae</taxon>
        <taxon>Chiloscyllium</taxon>
    </lineage>
</organism>
<dbReference type="AlphaFoldDB" id="A0A401TT38"/>
<feature type="non-terminal residue" evidence="2">
    <location>
        <position position="246"/>
    </location>
</feature>
<proteinExistence type="predicted"/>
<name>A0A401TT38_CHIPU</name>